<evidence type="ECO:0000313" key="3">
    <source>
        <dbReference type="EMBL" id="ACN13939.1"/>
    </source>
</evidence>
<name>C0QJT6_DESAH</name>
<dbReference type="GO" id="GO:0004674">
    <property type="term" value="F:protein serine/threonine kinase activity"/>
    <property type="evidence" value="ECO:0007669"/>
    <property type="project" value="UniProtKB-EC"/>
</dbReference>
<reference evidence="3 4" key="1">
    <citation type="journal article" date="2009" name="Environ. Microbiol.">
        <title>Genome sequence of Desulfobacterium autotrophicum HRM2, a marine sulfate reducer oxidizing organic carbon completely to carbon dioxide.</title>
        <authorList>
            <person name="Strittmatter A.W."/>
            <person name="Liesegang H."/>
            <person name="Rabus R."/>
            <person name="Decker I."/>
            <person name="Amann J."/>
            <person name="Andres S."/>
            <person name="Henne A."/>
            <person name="Fricke W.F."/>
            <person name="Martinez-Arias R."/>
            <person name="Bartels D."/>
            <person name="Goesmann A."/>
            <person name="Krause L."/>
            <person name="Puehler A."/>
            <person name="Klenk H.P."/>
            <person name="Richter M."/>
            <person name="Schuler M."/>
            <person name="Gloeckner F.O."/>
            <person name="Meyerdierks A."/>
            <person name="Gottschalk G."/>
            <person name="Amann R."/>
        </authorList>
    </citation>
    <scope>NUCLEOTIDE SEQUENCE [LARGE SCALE GENOMIC DNA]</scope>
    <source>
        <strain evidence="4">ATCC 43914 / DSM 3382 / HRM2</strain>
    </source>
</reference>
<dbReference type="EC" id="2.7.11.1" evidence="3"/>
<dbReference type="HOGENOM" id="CLU_1616361_0_0_7"/>
<dbReference type="AlphaFoldDB" id="C0QJT6"/>
<organism evidence="3 4">
    <name type="scientific">Desulforapulum autotrophicum (strain ATCC 43914 / DSM 3382 / VKM B-1955 / HRM2)</name>
    <name type="common">Desulfobacterium autotrophicum</name>
    <dbReference type="NCBI Taxonomy" id="177437"/>
    <lineage>
        <taxon>Bacteria</taxon>
        <taxon>Pseudomonadati</taxon>
        <taxon>Thermodesulfobacteriota</taxon>
        <taxon>Desulfobacteria</taxon>
        <taxon>Desulfobacterales</taxon>
        <taxon>Desulfobacteraceae</taxon>
        <taxon>Desulforapulum</taxon>
    </lineage>
</organism>
<keyword evidence="3" id="KW-0808">Transferase</keyword>
<evidence type="ECO:0000256" key="2">
    <source>
        <dbReference type="SAM" id="SignalP"/>
    </source>
</evidence>
<feature type="chain" id="PRO_5002902216" evidence="2">
    <location>
        <begin position="25"/>
        <end position="165"/>
    </location>
</feature>
<dbReference type="PROSITE" id="PS51257">
    <property type="entry name" value="PROKAR_LIPOPROTEIN"/>
    <property type="match status" value="1"/>
</dbReference>
<dbReference type="eggNOG" id="ENOG50339RI">
    <property type="taxonomic scope" value="Bacteria"/>
</dbReference>
<dbReference type="Proteomes" id="UP000000442">
    <property type="component" value="Chromosome"/>
</dbReference>
<protein>
    <submittedName>
        <fullName evidence="3">Serine/threonine-protein kinase MRCK alpha (CDC42-binding protein kinase alpha)</fullName>
        <ecNumber evidence="3">2.7.11.1</ecNumber>
    </submittedName>
</protein>
<feature type="region of interest" description="Disordered" evidence="1">
    <location>
        <begin position="50"/>
        <end position="77"/>
    </location>
</feature>
<accession>C0QJT6</accession>
<dbReference type="RefSeq" id="WP_012663179.1">
    <property type="nucleotide sequence ID" value="NC_012108.1"/>
</dbReference>
<evidence type="ECO:0000256" key="1">
    <source>
        <dbReference type="SAM" id="MobiDB-lite"/>
    </source>
</evidence>
<dbReference type="OrthoDB" id="5422151at2"/>
<gene>
    <name evidence="3" type="ordered locus">HRM2_08260</name>
</gene>
<dbReference type="KEGG" id="dat:HRM2_08260"/>
<feature type="compositionally biased region" description="Low complexity" evidence="1">
    <location>
        <begin position="53"/>
        <end position="64"/>
    </location>
</feature>
<sequence length="165" mass="18117">MTFIIRTALALIILLTLGSCVSNETDPRKGGLFSYNPKAYEKRLEEKKATLSETEAATEQAKQEGQNLAASKQEKQARHEALKKELAVLYAESAKLQQQLDQTKTANAGQEKKLKVLKTQVADLRAKTIATNNSGASDAAKQAEVARLQKRMDELLEEAATLSEL</sequence>
<dbReference type="STRING" id="177437.HRM2_08260"/>
<dbReference type="EMBL" id="CP001087">
    <property type="protein sequence ID" value="ACN13939.1"/>
    <property type="molecule type" value="Genomic_DNA"/>
</dbReference>
<keyword evidence="2" id="KW-0732">Signal</keyword>
<evidence type="ECO:0000313" key="4">
    <source>
        <dbReference type="Proteomes" id="UP000000442"/>
    </source>
</evidence>
<keyword evidence="4" id="KW-1185">Reference proteome</keyword>
<keyword evidence="3" id="KW-0418">Kinase</keyword>
<proteinExistence type="predicted"/>
<feature type="signal peptide" evidence="2">
    <location>
        <begin position="1"/>
        <end position="24"/>
    </location>
</feature>